<evidence type="ECO:0000256" key="8">
    <source>
        <dbReference type="ARBA" id="ARBA00023146"/>
    </source>
</evidence>
<dbReference type="AlphaFoldDB" id="A0A5E8B2I1"/>
<dbReference type="Proteomes" id="UP000398389">
    <property type="component" value="Unassembled WGS sequence"/>
</dbReference>
<dbReference type="InterPro" id="IPR050203">
    <property type="entry name" value="Trp-tRNA_synthetase"/>
</dbReference>
<dbReference type="GO" id="GO:0070183">
    <property type="term" value="P:mitochondrial tryptophanyl-tRNA aminoacylation"/>
    <property type="evidence" value="ECO:0007669"/>
    <property type="project" value="TreeGrafter"/>
</dbReference>
<dbReference type="FunFam" id="1.10.240.10:FF:000002">
    <property type="entry name" value="Tryptophan--tRNA ligase"/>
    <property type="match status" value="1"/>
</dbReference>
<dbReference type="InterPro" id="IPR014729">
    <property type="entry name" value="Rossmann-like_a/b/a_fold"/>
</dbReference>
<dbReference type="Gene3D" id="1.10.240.10">
    <property type="entry name" value="Tyrosyl-Transfer RNA Synthetase"/>
    <property type="match status" value="1"/>
</dbReference>
<evidence type="ECO:0000256" key="4">
    <source>
        <dbReference type="ARBA" id="ARBA00022598"/>
    </source>
</evidence>
<evidence type="ECO:0000256" key="6">
    <source>
        <dbReference type="ARBA" id="ARBA00022840"/>
    </source>
</evidence>
<comment type="similarity">
    <text evidence="2 11">Belongs to the class-I aminoacyl-tRNA synthetase family.</text>
</comment>
<gene>
    <name evidence="12" type="ORF">SAPINGB_P000050</name>
</gene>
<proteinExistence type="inferred from homology"/>
<dbReference type="Gene3D" id="3.40.50.620">
    <property type="entry name" value="HUPs"/>
    <property type="match status" value="1"/>
</dbReference>
<dbReference type="Pfam" id="PF00579">
    <property type="entry name" value="tRNA-synt_1b"/>
    <property type="match status" value="1"/>
</dbReference>
<evidence type="ECO:0000256" key="10">
    <source>
        <dbReference type="ARBA" id="ARBA00069760"/>
    </source>
</evidence>
<evidence type="ECO:0000256" key="5">
    <source>
        <dbReference type="ARBA" id="ARBA00022741"/>
    </source>
</evidence>
<keyword evidence="5 11" id="KW-0547">Nucleotide-binding</keyword>
<dbReference type="InterPro" id="IPR001412">
    <property type="entry name" value="aa-tRNA-synth_I_CS"/>
</dbReference>
<dbReference type="PRINTS" id="PR01039">
    <property type="entry name" value="TRNASYNTHTRP"/>
</dbReference>
<evidence type="ECO:0000313" key="12">
    <source>
        <dbReference type="EMBL" id="VVT43585.1"/>
    </source>
</evidence>
<dbReference type="GO" id="GO:0005524">
    <property type="term" value="F:ATP binding"/>
    <property type="evidence" value="ECO:0007669"/>
    <property type="project" value="UniProtKB-KW"/>
</dbReference>
<sequence length="381" mass="41829">MSAAAAVRSAKSTVLELATTVLPAKSTAFSMIQPTGVFHLGNYLGAVKSWVDIQNQTATAFPNSNDPSVPRLLFGIADLHALTIPKDPKSLRFTRSQAVASMLATGIDPSRCIVFQQSQVPEHTQLYWLLSTVTGMGYLNRMTQWKSKAQLDESTSLTDASESALSKLHLGLFAYPCLQAADILLYKSTYVPVGEDQSQHLELTRHICATFNKKYPGADKKPIFPEPKTIFAPFKKISSLRDPSKKMSKSDPDQTACIYIPDSPARIQKAIRRAVTDSQQGPITYDPVTRQGIANLLEMASGILQTTPQQVLKDIAPKDHKELKDGVAQIIAEGLAPVRTEYERLMKDLDYVDDVARRGSLRAREIAAITMAEVNRAVGLN</sequence>
<evidence type="ECO:0000256" key="7">
    <source>
        <dbReference type="ARBA" id="ARBA00022917"/>
    </source>
</evidence>
<evidence type="ECO:0000256" key="11">
    <source>
        <dbReference type="RuleBase" id="RU363036"/>
    </source>
</evidence>
<dbReference type="OrthoDB" id="15808at2759"/>
<dbReference type="GeneID" id="43578875"/>
<keyword evidence="6 11" id="KW-0067">ATP-binding</keyword>
<dbReference type="EC" id="6.1.1.2" evidence="3"/>
<keyword evidence="7 11" id="KW-0648">Protein biosynthesis</keyword>
<keyword evidence="13" id="KW-1185">Reference proteome</keyword>
<organism evidence="12 13">
    <name type="scientific">Magnusiomyces paraingens</name>
    <dbReference type="NCBI Taxonomy" id="2606893"/>
    <lineage>
        <taxon>Eukaryota</taxon>
        <taxon>Fungi</taxon>
        <taxon>Dikarya</taxon>
        <taxon>Ascomycota</taxon>
        <taxon>Saccharomycotina</taxon>
        <taxon>Dipodascomycetes</taxon>
        <taxon>Dipodascales</taxon>
        <taxon>Dipodascaceae</taxon>
        <taxon>Magnusiomyces</taxon>
    </lineage>
</organism>
<dbReference type="FunFam" id="3.40.50.620:FF:000082">
    <property type="entry name" value="MSW1p Mitochondrial tryptophanyl-tRNA synthetase"/>
    <property type="match status" value="1"/>
</dbReference>
<dbReference type="CDD" id="cd00806">
    <property type="entry name" value="TrpRS_core"/>
    <property type="match status" value="1"/>
</dbReference>
<dbReference type="PROSITE" id="PS00178">
    <property type="entry name" value="AA_TRNA_LIGASE_I"/>
    <property type="match status" value="1"/>
</dbReference>
<evidence type="ECO:0000256" key="3">
    <source>
        <dbReference type="ARBA" id="ARBA00013161"/>
    </source>
</evidence>
<dbReference type="NCBIfam" id="TIGR00233">
    <property type="entry name" value="trpS"/>
    <property type="match status" value="1"/>
</dbReference>
<dbReference type="EMBL" id="CABVLU010000001">
    <property type="protein sequence ID" value="VVT43585.1"/>
    <property type="molecule type" value="Genomic_DNA"/>
</dbReference>
<reference evidence="12 13" key="1">
    <citation type="submission" date="2019-09" db="EMBL/GenBank/DDBJ databases">
        <authorList>
            <person name="Brejova B."/>
        </authorList>
    </citation>
    <scope>NUCLEOTIDE SEQUENCE [LARGE SCALE GENOMIC DNA]</scope>
</reference>
<comment type="subcellular location">
    <subcellularLocation>
        <location evidence="1">Mitochondrion matrix</location>
    </subcellularLocation>
</comment>
<dbReference type="GO" id="GO:0005759">
    <property type="term" value="C:mitochondrial matrix"/>
    <property type="evidence" value="ECO:0007669"/>
    <property type="project" value="UniProtKB-SubCell"/>
</dbReference>
<accession>A0A5E8B2I1</accession>
<dbReference type="GO" id="GO:0004830">
    <property type="term" value="F:tryptophan-tRNA ligase activity"/>
    <property type="evidence" value="ECO:0007669"/>
    <property type="project" value="UniProtKB-EC"/>
</dbReference>
<dbReference type="PANTHER" id="PTHR43766">
    <property type="entry name" value="TRYPTOPHAN--TRNA LIGASE, MITOCHONDRIAL"/>
    <property type="match status" value="1"/>
</dbReference>
<name>A0A5E8B2I1_9ASCO</name>
<evidence type="ECO:0000256" key="9">
    <source>
        <dbReference type="ARBA" id="ARBA00030268"/>
    </source>
</evidence>
<keyword evidence="8 11" id="KW-0030">Aminoacyl-tRNA synthetase</keyword>
<evidence type="ECO:0000256" key="2">
    <source>
        <dbReference type="ARBA" id="ARBA00005594"/>
    </source>
</evidence>
<dbReference type="InterPro" id="IPR002306">
    <property type="entry name" value="Trp-tRNA-ligase"/>
</dbReference>
<dbReference type="InterPro" id="IPR002305">
    <property type="entry name" value="aa-tRNA-synth_Ic"/>
</dbReference>
<evidence type="ECO:0000256" key="1">
    <source>
        <dbReference type="ARBA" id="ARBA00004305"/>
    </source>
</evidence>
<keyword evidence="4 11" id="KW-0436">Ligase</keyword>
<dbReference type="SUPFAM" id="SSF52374">
    <property type="entry name" value="Nucleotidylyl transferase"/>
    <property type="match status" value="1"/>
</dbReference>
<protein>
    <recommendedName>
        <fullName evidence="10">Tryptophan--tRNA ligase, mitochondrial</fullName>
        <ecNumber evidence="3">6.1.1.2</ecNumber>
    </recommendedName>
    <alternativeName>
        <fullName evidence="9">Tryptophanyl-tRNA synthetase</fullName>
    </alternativeName>
</protein>
<dbReference type="RefSeq" id="XP_031850666.1">
    <property type="nucleotide sequence ID" value="XM_031994775.1"/>
</dbReference>
<dbReference type="PANTHER" id="PTHR43766:SF1">
    <property type="entry name" value="TRYPTOPHAN--TRNA LIGASE, MITOCHONDRIAL"/>
    <property type="match status" value="1"/>
</dbReference>
<evidence type="ECO:0000313" key="13">
    <source>
        <dbReference type="Proteomes" id="UP000398389"/>
    </source>
</evidence>